<gene>
    <name evidence="1" type="ORF">ANE_LOCUS11625</name>
</gene>
<dbReference type="AlphaFoldDB" id="A0A565BHV4"/>
<evidence type="ECO:0000313" key="2">
    <source>
        <dbReference type="Proteomes" id="UP000489600"/>
    </source>
</evidence>
<evidence type="ECO:0000313" key="1">
    <source>
        <dbReference type="EMBL" id="VVB01181.1"/>
    </source>
</evidence>
<name>A0A565BHV4_9BRAS</name>
<keyword evidence="2" id="KW-1185">Reference proteome</keyword>
<dbReference type="EMBL" id="CABITT030000004">
    <property type="protein sequence ID" value="VVB01181.1"/>
    <property type="molecule type" value="Genomic_DNA"/>
</dbReference>
<protein>
    <submittedName>
        <fullName evidence="1">Uncharacterized protein</fullName>
    </submittedName>
</protein>
<organism evidence="1 2">
    <name type="scientific">Arabis nemorensis</name>
    <dbReference type="NCBI Taxonomy" id="586526"/>
    <lineage>
        <taxon>Eukaryota</taxon>
        <taxon>Viridiplantae</taxon>
        <taxon>Streptophyta</taxon>
        <taxon>Embryophyta</taxon>
        <taxon>Tracheophyta</taxon>
        <taxon>Spermatophyta</taxon>
        <taxon>Magnoliopsida</taxon>
        <taxon>eudicotyledons</taxon>
        <taxon>Gunneridae</taxon>
        <taxon>Pentapetalae</taxon>
        <taxon>rosids</taxon>
        <taxon>malvids</taxon>
        <taxon>Brassicales</taxon>
        <taxon>Brassicaceae</taxon>
        <taxon>Arabideae</taxon>
        <taxon>Arabis</taxon>
    </lineage>
</organism>
<proteinExistence type="predicted"/>
<dbReference type="Proteomes" id="UP000489600">
    <property type="component" value="Unassembled WGS sequence"/>
</dbReference>
<comment type="caution">
    <text evidence="1">The sequence shown here is derived from an EMBL/GenBank/DDBJ whole genome shotgun (WGS) entry which is preliminary data.</text>
</comment>
<accession>A0A565BHV4</accession>
<sequence length="82" mass="9546">MGLQSISTGLRTVSDRGCKEAVEFLERISTFEDIGLGALRYPYAINIYKFAYLLRRYWREKEQDNLLNNPDMFETPLGSYSI</sequence>
<reference evidence="1" key="1">
    <citation type="submission" date="2019-07" db="EMBL/GenBank/DDBJ databases">
        <authorList>
            <person name="Dittberner H."/>
        </authorList>
    </citation>
    <scope>NUCLEOTIDE SEQUENCE [LARGE SCALE GENOMIC DNA]</scope>
</reference>